<keyword evidence="2" id="KW-0521">NADP</keyword>
<evidence type="ECO:0000259" key="4">
    <source>
        <dbReference type="SMART" id="SM00822"/>
    </source>
</evidence>
<dbReference type="InterPro" id="IPR036291">
    <property type="entry name" value="NAD(P)-bd_dom_sf"/>
</dbReference>
<dbReference type="InterPro" id="IPR057326">
    <property type="entry name" value="KR_dom"/>
</dbReference>
<evidence type="ECO:0000256" key="3">
    <source>
        <dbReference type="ARBA" id="ARBA00023002"/>
    </source>
</evidence>
<organism evidence="5 6">
    <name type="scientific">Lithohypha guttulata</name>
    <dbReference type="NCBI Taxonomy" id="1690604"/>
    <lineage>
        <taxon>Eukaryota</taxon>
        <taxon>Fungi</taxon>
        <taxon>Dikarya</taxon>
        <taxon>Ascomycota</taxon>
        <taxon>Pezizomycotina</taxon>
        <taxon>Eurotiomycetes</taxon>
        <taxon>Chaetothyriomycetidae</taxon>
        <taxon>Chaetothyriales</taxon>
        <taxon>Trichomeriaceae</taxon>
        <taxon>Lithohypha</taxon>
    </lineage>
</organism>
<proteinExistence type="inferred from homology"/>
<evidence type="ECO:0000256" key="1">
    <source>
        <dbReference type="ARBA" id="ARBA00006484"/>
    </source>
</evidence>
<gene>
    <name evidence="5" type="ORF">LTR05_004664</name>
</gene>
<keyword evidence="3" id="KW-0560">Oxidoreductase</keyword>
<dbReference type="InterPro" id="IPR020904">
    <property type="entry name" value="Sc_DH/Rdtase_CS"/>
</dbReference>
<dbReference type="PROSITE" id="PS00061">
    <property type="entry name" value="ADH_SHORT"/>
    <property type="match status" value="1"/>
</dbReference>
<dbReference type="PRINTS" id="PR00080">
    <property type="entry name" value="SDRFAMILY"/>
</dbReference>
<name>A0AAN7YGP6_9EURO</name>
<dbReference type="Gene3D" id="3.40.50.720">
    <property type="entry name" value="NAD(P)-binding Rossmann-like Domain"/>
    <property type="match status" value="1"/>
</dbReference>
<accession>A0AAN7YGP6</accession>
<dbReference type="CDD" id="cd05233">
    <property type="entry name" value="SDR_c"/>
    <property type="match status" value="1"/>
</dbReference>
<dbReference type="FunFam" id="3.40.50.720:FF:000374">
    <property type="entry name" value="3-oxoacyl-(Acyl-carrier-protein) reductase"/>
    <property type="match status" value="1"/>
</dbReference>
<dbReference type="AlphaFoldDB" id="A0AAN7YGP6"/>
<evidence type="ECO:0000313" key="5">
    <source>
        <dbReference type="EMBL" id="KAK5085380.1"/>
    </source>
</evidence>
<comment type="similarity">
    <text evidence="1">Belongs to the short-chain dehydrogenases/reductases (SDR) family.</text>
</comment>
<dbReference type="SMART" id="SM00822">
    <property type="entry name" value="PKS_KR"/>
    <property type="match status" value="1"/>
</dbReference>
<dbReference type="Proteomes" id="UP001309876">
    <property type="component" value="Unassembled WGS sequence"/>
</dbReference>
<comment type="caution">
    <text evidence="5">The sequence shown here is derived from an EMBL/GenBank/DDBJ whole genome shotgun (WGS) entry which is preliminary data.</text>
</comment>
<reference evidence="5 6" key="1">
    <citation type="submission" date="2023-08" db="EMBL/GenBank/DDBJ databases">
        <title>Black Yeasts Isolated from many extreme environments.</title>
        <authorList>
            <person name="Coleine C."/>
            <person name="Stajich J.E."/>
            <person name="Selbmann L."/>
        </authorList>
    </citation>
    <scope>NUCLEOTIDE SEQUENCE [LARGE SCALE GENOMIC DNA]</scope>
    <source>
        <strain evidence="5 6">CCFEE 5910</strain>
    </source>
</reference>
<dbReference type="Pfam" id="PF13561">
    <property type="entry name" value="adh_short_C2"/>
    <property type="match status" value="1"/>
</dbReference>
<sequence length="266" mass="28346">MSPPPQTLKGKVAIVTGASRGIGAVIALDLAKRGSDVCVTYMSESSKSKCEDLAAEVSKLSNGTKLVYIRADASQEESAEQVVEITTKSFGNHIDILVNNAAIEIDRPITKTTKEDFDKVYHTNVLGPLLLTKAVIPHLRTPGRIINISSVGARTGYKNLALYASSKAALEGLTRSFAAELGDKGTTVNAVAPGPVQSDMLNQIPDEIKIPQREATAVQKRFGEPQEIANAVAYLAGPDASWVSGQVLNLSGDGNAMLDYRQHKCL</sequence>
<protein>
    <recommendedName>
        <fullName evidence="4">Ketoreductase domain-containing protein</fullName>
    </recommendedName>
</protein>
<dbReference type="SUPFAM" id="SSF51735">
    <property type="entry name" value="NAD(P)-binding Rossmann-fold domains"/>
    <property type="match status" value="1"/>
</dbReference>
<dbReference type="PRINTS" id="PR00081">
    <property type="entry name" value="GDHRDH"/>
</dbReference>
<evidence type="ECO:0000313" key="6">
    <source>
        <dbReference type="Proteomes" id="UP001309876"/>
    </source>
</evidence>
<evidence type="ECO:0000256" key="2">
    <source>
        <dbReference type="ARBA" id="ARBA00022857"/>
    </source>
</evidence>
<dbReference type="PANTHER" id="PTHR43639:SF1">
    <property type="entry name" value="SHORT-CHAIN DEHYDROGENASE_REDUCTASE FAMILY PROTEIN"/>
    <property type="match status" value="1"/>
</dbReference>
<keyword evidence="6" id="KW-1185">Reference proteome</keyword>
<feature type="domain" description="Ketoreductase" evidence="4">
    <location>
        <begin position="11"/>
        <end position="194"/>
    </location>
</feature>
<dbReference type="InterPro" id="IPR002347">
    <property type="entry name" value="SDR_fam"/>
</dbReference>
<dbReference type="EMBL" id="JAVRRJ010000004">
    <property type="protein sequence ID" value="KAK5085380.1"/>
    <property type="molecule type" value="Genomic_DNA"/>
</dbReference>
<dbReference type="PANTHER" id="PTHR43639">
    <property type="entry name" value="OXIDOREDUCTASE, SHORT-CHAIN DEHYDROGENASE/REDUCTASE FAMILY (AFU_ORTHOLOGUE AFUA_5G02870)"/>
    <property type="match status" value="1"/>
</dbReference>
<dbReference type="GO" id="GO:0016491">
    <property type="term" value="F:oxidoreductase activity"/>
    <property type="evidence" value="ECO:0007669"/>
    <property type="project" value="UniProtKB-KW"/>
</dbReference>